<keyword evidence="1" id="KW-0472">Membrane</keyword>
<organism evidence="2 3">
    <name type="scientific">Bactrocera dorsalis</name>
    <name type="common">Oriental fruit fly</name>
    <name type="synonym">Dacus dorsalis</name>
    <dbReference type="NCBI Taxonomy" id="27457"/>
    <lineage>
        <taxon>Eukaryota</taxon>
        <taxon>Metazoa</taxon>
        <taxon>Ecdysozoa</taxon>
        <taxon>Arthropoda</taxon>
        <taxon>Hexapoda</taxon>
        <taxon>Insecta</taxon>
        <taxon>Pterygota</taxon>
        <taxon>Neoptera</taxon>
        <taxon>Endopterygota</taxon>
        <taxon>Diptera</taxon>
        <taxon>Brachycera</taxon>
        <taxon>Muscomorpha</taxon>
        <taxon>Tephritoidea</taxon>
        <taxon>Tephritidae</taxon>
        <taxon>Bactrocera</taxon>
        <taxon>Bactrocera</taxon>
    </lineage>
</organism>
<dbReference type="Pfam" id="PF04527">
    <property type="entry name" value="Retinin_C"/>
    <property type="match status" value="1"/>
</dbReference>
<proteinExistence type="predicted"/>
<accession>A0ABM3JXC6</accession>
<name>A0ABM3JXC6_BACDO</name>
<dbReference type="PANTHER" id="PTHR34931">
    <property type="entry name" value="FI02976P-RELATED"/>
    <property type="match status" value="1"/>
</dbReference>
<gene>
    <name evidence="3" type="primary">LOC125778749</name>
</gene>
<evidence type="ECO:0000313" key="3">
    <source>
        <dbReference type="RefSeq" id="XP_049313880.1"/>
    </source>
</evidence>
<dbReference type="Proteomes" id="UP001652620">
    <property type="component" value="Chromosome 5"/>
</dbReference>
<keyword evidence="2" id="KW-1185">Reference proteome</keyword>
<evidence type="ECO:0000313" key="2">
    <source>
        <dbReference type="Proteomes" id="UP001652620"/>
    </source>
</evidence>
<sequence length="222" mass="23908">MPAMQALIFATNLSKYTDENNKKTSEIIFSKLLVKFFHNLKVQKISYKYAARNSKRYQFPHSFLVVNSHKHQTSKMFKYITFAALFAFATAAPGFIAQPVVAKVGAVVHTVPSATSHQSITQVHNNAHIVTPVVKAVAPVVHVAPVVKTYAAPVVPVVKTVAPVVPVVHAAPVVPVVKTYSAPVVHHVPVVKSAVAPVVPVVHAAPVVKTVLSAPVAHFVHH</sequence>
<protein>
    <submittedName>
        <fullName evidence="3">A-kinase anchor protein 14-like</fullName>
    </submittedName>
</protein>
<reference evidence="3" key="1">
    <citation type="submission" date="2025-08" db="UniProtKB">
        <authorList>
            <consortium name="RefSeq"/>
        </authorList>
    </citation>
    <scope>IDENTIFICATION</scope>
    <source>
        <tissue evidence="3">Adult</tissue>
    </source>
</reference>
<keyword evidence="1" id="KW-1133">Transmembrane helix</keyword>
<dbReference type="PANTHER" id="PTHR34931:SF3">
    <property type="entry name" value="FI02976P-RELATED"/>
    <property type="match status" value="1"/>
</dbReference>
<evidence type="ECO:0000256" key="1">
    <source>
        <dbReference type="SAM" id="Phobius"/>
    </source>
</evidence>
<keyword evidence="1" id="KW-0812">Transmembrane</keyword>
<dbReference type="GeneID" id="125778749"/>
<dbReference type="RefSeq" id="XP_049313880.1">
    <property type="nucleotide sequence ID" value="XM_049457923.1"/>
</dbReference>
<dbReference type="InterPro" id="IPR007614">
    <property type="entry name" value="Retinin_C"/>
</dbReference>
<feature type="transmembrane region" description="Helical" evidence="1">
    <location>
        <begin position="79"/>
        <end position="97"/>
    </location>
</feature>